<dbReference type="PANTHER" id="PTHR43649">
    <property type="entry name" value="ARABINOSE-BINDING PROTEIN-RELATED"/>
    <property type="match status" value="1"/>
</dbReference>
<accession>A0A917II69</accession>
<dbReference type="InterPro" id="IPR006059">
    <property type="entry name" value="SBP"/>
</dbReference>
<evidence type="ECO:0000256" key="1">
    <source>
        <dbReference type="SAM" id="SignalP"/>
    </source>
</evidence>
<dbReference type="RefSeq" id="WP_188757079.1">
    <property type="nucleotide sequence ID" value="NZ_BMJY01000020.1"/>
</dbReference>
<gene>
    <name evidence="2" type="ORF">GCM10010921_28730</name>
</gene>
<dbReference type="AlphaFoldDB" id="A0A917II69"/>
<evidence type="ECO:0008006" key="4">
    <source>
        <dbReference type="Google" id="ProtNLM"/>
    </source>
</evidence>
<sequence length="434" mass="47736">MSRKTTARRRPRWPAVATALVAAGALLAACSGGPSDETGASPGAVTLNGDRADFLPAYEAASQALEAAGAQGIEARNVPSTENYQQVIRSSLQTNSTTDIVKWWSGYRLQDLARAGGLADLTDVWDEAVEKGWLNPDTAPSFSYDGTVYGLPMYKSYWVVYYNKHVFEDLGLQPPTTWDEFVSNNEAIRDAGITPLFATQEAGWTSFIWFGEILSRLDPQFYIDLMNGDASYTDEPAQEALRIWSELYEADFFTAPDVAWDNEPALFQQGTVAQVPMGTWRNGIFAQNGMTEDDYGAYLLPMIEDGAPQSVITESGVLAVAENAPNRDAAIETMAEWLNPSVQQVWVDSIKDTSANPQVVTDDAILASVTEQVNASTPIELERYWEASPPKLIETAVQHFATFMVNPSEGNIMPTLEKLQQLAETEWAAWEATR</sequence>
<dbReference type="PANTHER" id="PTHR43649:SF14">
    <property type="entry name" value="BLR3389 PROTEIN"/>
    <property type="match status" value="1"/>
</dbReference>
<reference evidence="2" key="1">
    <citation type="journal article" date="2014" name="Int. J. Syst. Evol. Microbiol.">
        <title>Complete genome sequence of Corynebacterium casei LMG S-19264T (=DSM 44701T), isolated from a smear-ripened cheese.</title>
        <authorList>
            <consortium name="US DOE Joint Genome Institute (JGI-PGF)"/>
            <person name="Walter F."/>
            <person name="Albersmeier A."/>
            <person name="Kalinowski J."/>
            <person name="Ruckert C."/>
        </authorList>
    </citation>
    <scope>NUCLEOTIDE SEQUENCE</scope>
    <source>
        <strain evidence="2">CGMCC 1.15794</strain>
    </source>
</reference>
<dbReference type="Proteomes" id="UP000657592">
    <property type="component" value="Unassembled WGS sequence"/>
</dbReference>
<protein>
    <recommendedName>
        <fullName evidence="4">ABC transporter substrate-binding protein</fullName>
    </recommendedName>
</protein>
<feature type="chain" id="PRO_5039563738" description="ABC transporter substrate-binding protein" evidence="1">
    <location>
        <begin position="29"/>
        <end position="434"/>
    </location>
</feature>
<keyword evidence="3" id="KW-1185">Reference proteome</keyword>
<dbReference type="SUPFAM" id="SSF53850">
    <property type="entry name" value="Periplasmic binding protein-like II"/>
    <property type="match status" value="1"/>
</dbReference>
<dbReference type="PROSITE" id="PS51257">
    <property type="entry name" value="PROKAR_LIPOPROTEIN"/>
    <property type="match status" value="1"/>
</dbReference>
<proteinExistence type="predicted"/>
<feature type="signal peptide" evidence="1">
    <location>
        <begin position="1"/>
        <end position="28"/>
    </location>
</feature>
<comment type="caution">
    <text evidence="2">The sequence shown here is derived from an EMBL/GenBank/DDBJ whole genome shotgun (WGS) entry which is preliminary data.</text>
</comment>
<dbReference type="EMBL" id="BMJY01000020">
    <property type="protein sequence ID" value="GGH50181.1"/>
    <property type="molecule type" value="Genomic_DNA"/>
</dbReference>
<evidence type="ECO:0000313" key="2">
    <source>
        <dbReference type="EMBL" id="GGH50181.1"/>
    </source>
</evidence>
<keyword evidence="1" id="KW-0732">Signal</keyword>
<evidence type="ECO:0000313" key="3">
    <source>
        <dbReference type="Proteomes" id="UP000657592"/>
    </source>
</evidence>
<dbReference type="Gene3D" id="3.40.190.10">
    <property type="entry name" value="Periplasmic binding protein-like II"/>
    <property type="match status" value="2"/>
</dbReference>
<name>A0A917II69_9MICO</name>
<reference evidence="2" key="2">
    <citation type="submission" date="2020-09" db="EMBL/GenBank/DDBJ databases">
        <authorList>
            <person name="Sun Q."/>
            <person name="Zhou Y."/>
        </authorList>
    </citation>
    <scope>NUCLEOTIDE SEQUENCE</scope>
    <source>
        <strain evidence="2">CGMCC 1.15794</strain>
    </source>
</reference>
<dbReference type="Pfam" id="PF01547">
    <property type="entry name" value="SBP_bac_1"/>
    <property type="match status" value="1"/>
</dbReference>
<organism evidence="2 3">
    <name type="scientific">Microbacterium album</name>
    <dbReference type="NCBI Taxonomy" id="2053191"/>
    <lineage>
        <taxon>Bacteria</taxon>
        <taxon>Bacillati</taxon>
        <taxon>Actinomycetota</taxon>
        <taxon>Actinomycetes</taxon>
        <taxon>Micrococcales</taxon>
        <taxon>Microbacteriaceae</taxon>
        <taxon>Microbacterium</taxon>
    </lineage>
</organism>
<dbReference type="InterPro" id="IPR050490">
    <property type="entry name" value="Bact_solute-bd_prot1"/>
</dbReference>